<evidence type="ECO:0000256" key="1">
    <source>
        <dbReference type="SAM" id="MobiDB-lite"/>
    </source>
</evidence>
<evidence type="ECO:0000313" key="3">
    <source>
        <dbReference type="RefSeq" id="XP_019278991.1"/>
    </source>
</evidence>
<feature type="compositionally biased region" description="Basic residues" evidence="1">
    <location>
        <begin position="66"/>
        <end position="78"/>
    </location>
</feature>
<feature type="compositionally biased region" description="Basic and acidic residues" evidence="1">
    <location>
        <begin position="85"/>
        <end position="95"/>
    </location>
</feature>
<sequence length="110" mass="12004">MELLNRNRLVIVSPRCTPPKASGGPARRGFYTFRSFCKDGGGGEDEDEDEEKDDREDKETRSDKSRGRRGKTGRRRRSGGPGKGGEGKKGIDVKSKPSVRAIGTRAPGRA</sequence>
<protein>
    <submittedName>
        <fullName evidence="3">Polyribonucleotide nucleotidyltransferase-like</fullName>
    </submittedName>
</protein>
<dbReference type="RefSeq" id="XP_019278991.1">
    <property type="nucleotide sequence ID" value="XM_019423446.2"/>
</dbReference>
<reference evidence="3" key="1">
    <citation type="submission" date="2025-08" db="UniProtKB">
        <authorList>
            <consortium name="RefSeq"/>
        </authorList>
    </citation>
    <scope>IDENTIFICATION</scope>
    <source>
        <tissue evidence="3">Whole blood</tissue>
    </source>
</reference>
<dbReference type="GeneID" id="109251661"/>
<feature type="compositionally biased region" description="Basic and acidic residues" evidence="1">
    <location>
        <begin position="55"/>
        <end position="65"/>
    </location>
</feature>
<name>A0A9V1ED04_PANPR</name>
<dbReference type="AlphaFoldDB" id="A0A9V1ED04"/>
<feature type="region of interest" description="Disordered" evidence="1">
    <location>
        <begin position="14"/>
        <end position="110"/>
    </location>
</feature>
<feature type="compositionally biased region" description="Acidic residues" evidence="1">
    <location>
        <begin position="42"/>
        <end position="54"/>
    </location>
</feature>
<evidence type="ECO:0000313" key="2">
    <source>
        <dbReference type="Proteomes" id="UP001165780"/>
    </source>
</evidence>
<dbReference type="Proteomes" id="UP001165780">
    <property type="component" value="Unplaced"/>
</dbReference>
<accession>A0A9V1ED04</accession>
<organism evidence="2 3">
    <name type="scientific">Panthera pardus</name>
    <name type="common">Leopard</name>
    <name type="synonym">Felis pardus</name>
    <dbReference type="NCBI Taxonomy" id="9691"/>
    <lineage>
        <taxon>Eukaryota</taxon>
        <taxon>Metazoa</taxon>
        <taxon>Chordata</taxon>
        <taxon>Craniata</taxon>
        <taxon>Vertebrata</taxon>
        <taxon>Euteleostomi</taxon>
        <taxon>Mammalia</taxon>
        <taxon>Eutheria</taxon>
        <taxon>Laurasiatheria</taxon>
        <taxon>Carnivora</taxon>
        <taxon>Feliformia</taxon>
        <taxon>Felidae</taxon>
        <taxon>Pantherinae</taxon>
        <taxon>Panthera</taxon>
    </lineage>
</organism>
<gene>
    <name evidence="3" type="primary">LOC109251661</name>
</gene>
<keyword evidence="2" id="KW-1185">Reference proteome</keyword>
<dbReference type="KEGG" id="ppad:109251661"/>
<proteinExistence type="predicted"/>